<dbReference type="EMBL" id="MU069638">
    <property type="protein sequence ID" value="KAF5836878.1"/>
    <property type="molecule type" value="Genomic_DNA"/>
</dbReference>
<accession>A0ABQ7GQK0</accession>
<name>A0ABQ7GQK0_DUNSA</name>
<protein>
    <submittedName>
        <fullName evidence="1">Uncharacterized protein</fullName>
    </submittedName>
</protein>
<evidence type="ECO:0000313" key="2">
    <source>
        <dbReference type="Proteomes" id="UP000815325"/>
    </source>
</evidence>
<evidence type="ECO:0000313" key="1">
    <source>
        <dbReference type="EMBL" id="KAF5836878.1"/>
    </source>
</evidence>
<keyword evidence="2" id="KW-1185">Reference proteome</keyword>
<organism evidence="1 2">
    <name type="scientific">Dunaliella salina</name>
    <name type="common">Green alga</name>
    <name type="synonym">Protococcus salinus</name>
    <dbReference type="NCBI Taxonomy" id="3046"/>
    <lineage>
        <taxon>Eukaryota</taxon>
        <taxon>Viridiplantae</taxon>
        <taxon>Chlorophyta</taxon>
        <taxon>core chlorophytes</taxon>
        <taxon>Chlorophyceae</taxon>
        <taxon>CS clade</taxon>
        <taxon>Chlamydomonadales</taxon>
        <taxon>Dunaliellaceae</taxon>
        <taxon>Dunaliella</taxon>
    </lineage>
</organism>
<proteinExistence type="predicted"/>
<reference evidence="1" key="1">
    <citation type="submission" date="2017-08" db="EMBL/GenBank/DDBJ databases">
        <authorList>
            <person name="Polle J.E."/>
            <person name="Barry K."/>
            <person name="Cushman J."/>
            <person name="Schmutz J."/>
            <person name="Tran D."/>
            <person name="Hathwaick L.T."/>
            <person name="Yim W.C."/>
            <person name="Jenkins J."/>
            <person name="Mckie-Krisberg Z.M."/>
            <person name="Prochnik S."/>
            <person name="Lindquist E."/>
            <person name="Dockter R.B."/>
            <person name="Adam C."/>
            <person name="Molina H."/>
            <person name="Bunkerborg J."/>
            <person name="Jin E."/>
            <person name="Buchheim M."/>
            <person name="Magnuson J."/>
        </authorList>
    </citation>
    <scope>NUCLEOTIDE SEQUENCE</scope>
    <source>
        <strain evidence="1">CCAP 19/18</strain>
    </source>
</reference>
<gene>
    <name evidence="1" type="ORF">DUNSADRAFT_5270</name>
</gene>
<comment type="caution">
    <text evidence="1">The sequence shown here is derived from an EMBL/GenBank/DDBJ whole genome shotgun (WGS) entry which is preliminary data.</text>
</comment>
<dbReference type="Proteomes" id="UP000815325">
    <property type="component" value="Unassembled WGS sequence"/>
</dbReference>
<sequence>MGQVFRQLIGKLFVFQKHPKVRGICWAERSYQESSGGCPGFQQ</sequence>